<sequence length="272" mass="30426">MRVDLSRRLVPDELWELTVPLLPKFTSRPQGGGTAPVDERAVFTAVVYVLMSGCAWRYLPDSFGVSPATAHRRFSVWTEAGLWRRLHRAVLDELGARGELDWSSAIVDAASVRAKKGGSLTGPNPVDRGKKGSKLHVLSEAQGLPLAVAVSGANLHDSQAFKPLILGIPAVRSRRGPRRRKPVKVRADKAYYSAEHLRWLRSRNLVARIARPGIESGERLGRHRWKIERSISWLFGYRRLTVRYERKGSHFLAFLGLAAALTCYKRLAKFAT</sequence>
<dbReference type="PANTHER" id="PTHR30007">
    <property type="entry name" value="PHP DOMAIN PROTEIN"/>
    <property type="match status" value="1"/>
</dbReference>
<dbReference type="KEGG" id="sata:C5746_02365"/>
<feature type="domain" description="Transposase IS4-like" evidence="1">
    <location>
        <begin position="106"/>
        <end position="262"/>
    </location>
</feature>
<dbReference type="Pfam" id="PF01609">
    <property type="entry name" value="DDE_Tnp_1"/>
    <property type="match status" value="1"/>
</dbReference>
<evidence type="ECO:0000259" key="2">
    <source>
        <dbReference type="Pfam" id="PF13340"/>
    </source>
</evidence>
<evidence type="ECO:0000259" key="1">
    <source>
        <dbReference type="Pfam" id="PF01609"/>
    </source>
</evidence>
<protein>
    <submittedName>
        <fullName evidence="3">IS5/IS1182 family transposase</fullName>
    </submittedName>
</protein>
<evidence type="ECO:0000313" key="3">
    <source>
        <dbReference type="EMBL" id="AXE76003.1"/>
    </source>
</evidence>
<proteinExistence type="predicted"/>
<dbReference type="InterPro" id="IPR002559">
    <property type="entry name" value="Transposase_11"/>
</dbReference>
<reference evidence="3 4" key="1">
    <citation type="journal article" date="2018" name="Front. Microbiol.">
        <title>Genome Sequencing of Streptomyces atratus SCSIOZH16 and Activation Production of Nocardamine via Metabolic Engineering.</title>
        <authorList>
            <person name="Li Y."/>
            <person name="Zhang C."/>
            <person name="Liu C."/>
            <person name="Ju J."/>
            <person name="Ma J."/>
        </authorList>
    </citation>
    <scope>NUCLEOTIDE SEQUENCE [LARGE SCALE GENOMIC DNA]</scope>
    <source>
        <strain evidence="3 4">SCSIO_ZH16</strain>
    </source>
</reference>
<name>A0A2Z5J703_STRAR</name>
<gene>
    <name evidence="3" type="ORF">C5746_02365</name>
</gene>
<dbReference type="GO" id="GO:0003677">
    <property type="term" value="F:DNA binding"/>
    <property type="evidence" value="ECO:0007669"/>
    <property type="project" value="InterPro"/>
</dbReference>
<dbReference type="Pfam" id="PF13340">
    <property type="entry name" value="DUF4096"/>
    <property type="match status" value="1"/>
</dbReference>
<dbReference type="GO" id="GO:0004803">
    <property type="term" value="F:transposase activity"/>
    <property type="evidence" value="ECO:0007669"/>
    <property type="project" value="InterPro"/>
</dbReference>
<feature type="domain" description="Insertion element IS402-like" evidence="2">
    <location>
        <begin position="11"/>
        <end position="87"/>
    </location>
</feature>
<dbReference type="GO" id="GO:0006313">
    <property type="term" value="P:DNA transposition"/>
    <property type="evidence" value="ECO:0007669"/>
    <property type="project" value="InterPro"/>
</dbReference>
<dbReference type="AlphaFoldDB" id="A0A2Z5J703"/>
<accession>A0A2Z5J703</accession>
<dbReference type="EMBL" id="CP027306">
    <property type="protein sequence ID" value="AXE76003.1"/>
    <property type="molecule type" value="Genomic_DNA"/>
</dbReference>
<dbReference type="NCBIfam" id="NF033580">
    <property type="entry name" value="transpos_IS5_3"/>
    <property type="match status" value="1"/>
</dbReference>
<dbReference type="Proteomes" id="UP000252698">
    <property type="component" value="Chromosome"/>
</dbReference>
<evidence type="ECO:0000313" key="4">
    <source>
        <dbReference type="Proteomes" id="UP000252698"/>
    </source>
</evidence>
<organism evidence="3 4">
    <name type="scientific">Streptomyces atratus</name>
    <dbReference type="NCBI Taxonomy" id="1893"/>
    <lineage>
        <taxon>Bacteria</taxon>
        <taxon>Bacillati</taxon>
        <taxon>Actinomycetota</taxon>
        <taxon>Actinomycetes</taxon>
        <taxon>Kitasatosporales</taxon>
        <taxon>Streptomycetaceae</taxon>
        <taxon>Streptomyces</taxon>
    </lineage>
</organism>
<dbReference type="InterPro" id="IPR025161">
    <property type="entry name" value="IS402-like_dom"/>
</dbReference>
<dbReference type="PANTHER" id="PTHR30007:SF1">
    <property type="entry name" value="BLR1914 PROTEIN"/>
    <property type="match status" value="1"/>
</dbReference>